<protein>
    <recommendedName>
        <fullName evidence="4">Phosphosulfolactate synthase</fullName>
    </recommendedName>
</protein>
<dbReference type="OrthoDB" id="7809088at2"/>
<dbReference type="SUPFAM" id="SSF102110">
    <property type="entry name" value="(2r)-phospho-3-sulfolactate synthase ComA"/>
    <property type="match status" value="1"/>
</dbReference>
<dbReference type="InterPro" id="IPR013785">
    <property type="entry name" value="Aldolase_TIM"/>
</dbReference>
<dbReference type="AlphaFoldDB" id="A0A4Q1HMN8"/>
<evidence type="ECO:0000256" key="1">
    <source>
        <dbReference type="ARBA" id="ARBA00010424"/>
    </source>
</evidence>
<name>A0A4Q1HMN8_9BURK</name>
<comment type="caution">
    <text evidence="2">The sequence shown here is derived from an EMBL/GenBank/DDBJ whole genome shotgun (WGS) entry which is preliminary data.</text>
</comment>
<dbReference type="Pfam" id="PF02679">
    <property type="entry name" value="ComA"/>
    <property type="match status" value="1"/>
</dbReference>
<gene>
    <name evidence="2" type="ORF">C7R54_00280</name>
</gene>
<comment type="similarity">
    <text evidence="1">Belongs to the phosphosulfolactate synthase family.</text>
</comment>
<dbReference type="InterPro" id="IPR036112">
    <property type="entry name" value="ComA_synth_sf"/>
</dbReference>
<sequence>MPTAYPMLRVPRIPDKPRKHSMIVMSETCIPLRATEDLIEIAGSLIDYAKLTDHVGLVDRLEASWIRRKVALYNAHGIPVIPGGIPFQIAVMQGQEQAYLQAMVDLGYAGVEISEDTMPPLATARRRDLITRALDMGLKVMTEMGRKNVDIPFNAEEICEQILGDIELGVSKIYLESSEIQALYQAEPAALDKIAGLGRNEYLLFELGLINAQDKAAWLVERYGPEINFASVAPADVVAVDAIRRGVHRKGGYRYFAEMQG</sequence>
<evidence type="ECO:0000313" key="3">
    <source>
        <dbReference type="Proteomes" id="UP000290849"/>
    </source>
</evidence>
<dbReference type="Gene3D" id="3.20.20.70">
    <property type="entry name" value="Aldolase class I"/>
    <property type="match status" value="1"/>
</dbReference>
<accession>A0A4Q1HMN8</accession>
<dbReference type="Proteomes" id="UP000290849">
    <property type="component" value="Unassembled WGS sequence"/>
</dbReference>
<evidence type="ECO:0000313" key="2">
    <source>
        <dbReference type="EMBL" id="RXN92242.1"/>
    </source>
</evidence>
<dbReference type="RefSeq" id="WP_129148204.1">
    <property type="nucleotide sequence ID" value="NZ_JBHSDO010000016.1"/>
</dbReference>
<reference evidence="2 3" key="1">
    <citation type="journal article" date="2017" name="Int. J. Syst. Evol. Microbiol.">
        <title>Achromobacter aloeverae sp. nov., isolated from the root of Aloe vera (L.) Burm.f.</title>
        <authorList>
            <person name="Kuncharoen N."/>
            <person name="Muramatsu Y."/>
            <person name="Shibata C."/>
            <person name="Kamakura Y."/>
            <person name="Nakagawa Y."/>
            <person name="Tanasupawat S."/>
        </authorList>
    </citation>
    <scope>NUCLEOTIDE SEQUENCE [LARGE SCALE GENOMIC DNA]</scope>
    <source>
        <strain evidence="2 3">AVA-1</strain>
    </source>
</reference>
<dbReference type="InterPro" id="IPR003830">
    <property type="entry name" value="ComA_synth"/>
</dbReference>
<dbReference type="EMBL" id="PYAL01000001">
    <property type="protein sequence ID" value="RXN92242.1"/>
    <property type="molecule type" value="Genomic_DNA"/>
</dbReference>
<evidence type="ECO:0008006" key="4">
    <source>
        <dbReference type="Google" id="ProtNLM"/>
    </source>
</evidence>
<proteinExistence type="inferred from homology"/>
<keyword evidence="3" id="KW-1185">Reference proteome</keyword>
<organism evidence="2 3">
    <name type="scientific">Achromobacter aloeverae</name>
    <dbReference type="NCBI Taxonomy" id="1750518"/>
    <lineage>
        <taxon>Bacteria</taxon>
        <taxon>Pseudomonadati</taxon>
        <taxon>Pseudomonadota</taxon>
        <taxon>Betaproteobacteria</taxon>
        <taxon>Burkholderiales</taxon>
        <taxon>Alcaligenaceae</taxon>
        <taxon>Achromobacter</taxon>
    </lineage>
</organism>